<evidence type="ECO:0000313" key="10">
    <source>
        <dbReference type="EMBL" id="AXI01868.1"/>
    </source>
</evidence>
<feature type="transmembrane region" description="Helical" evidence="6">
    <location>
        <begin position="267"/>
        <end position="285"/>
    </location>
</feature>
<dbReference type="Proteomes" id="UP000253940">
    <property type="component" value="Chromosome"/>
</dbReference>
<dbReference type="InterPro" id="IPR004477">
    <property type="entry name" value="ComEC_N"/>
</dbReference>
<evidence type="ECO:0000256" key="6">
    <source>
        <dbReference type="SAM" id="Phobius"/>
    </source>
</evidence>
<evidence type="ECO:0000256" key="2">
    <source>
        <dbReference type="ARBA" id="ARBA00022475"/>
    </source>
</evidence>
<dbReference type="CDD" id="cd07731">
    <property type="entry name" value="ComA-like_MBL-fold"/>
    <property type="match status" value="1"/>
</dbReference>
<dbReference type="InterPro" id="IPR001279">
    <property type="entry name" value="Metallo-B-lactamas"/>
</dbReference>
<evidence type="ECO:0000256" key="3">
    <source>
        <dbReference type="ARBA" id="ARBA00022692"/>
    </source>
</evidence>
<feature type="transmembrane region" description="Helical" evidence="6">
    <location>
        <begin position="297"/>
        <end position="313"/>
    </location>
</feature>
<dbReference type="Pfam" id="PF00753">
    <property type="entry name" value="Lactamase_B"/>
    <property type="match status" value="1"/>
</dbReference>
<dbReference type="Pfam" id="PF13567">
    <property type="entry name" value="DUF4131"/>
    <property type="match status" value="1"/>
</dbReference>
<comment type="subcellular location">
    <subcellularLocation>
        <location evidence="1">Cell membrane</location>
        <topology evidence="1">Multi-pass membrane protein</topology>
    </subcellularLocation>
</comment>
<evidence type="ECO:0000259" key="9">
    <source>
        <dbReference type="Pfam" id="PF13567"/>
    </source>
</evidence>
<protein>
    <submittedName>
        <fullName evidence="10">DNA internalization-related competence protein ComEC/Rec2</fullName>
    </submittedName>
</protein>
<dbReference type="PANTHER" id="PTHR30619">
    <property type="entry name" value="DNA INTERNALIZATION/COMPETENCE PROTEIN COMEC/REC2"/>
    <property type="match status" value="1"/>
</dbReference>
<dbReference type="OrthoDB" id="9761531at2"/>
<evidence type="ECO:0000259" key="8">
    <source>
        <dbReference type="Pfam" id="PF03772"/>
    </source>
</evidence>
<dbReference type="SUPFAM" id="SSF56281">
    <property type="entry name" value="Metallo-hydrolase/oxidoreductase"/>
    <property type="match status" value="1"/>
</dbReference>
<dbReference type="EMBL" id="CP031222">
    <property type="protein sequence ID" value="AXI01868.1"/>
    <property type="molecule type" value="Genomic_DNA"/>
</dbReference>
<dbReference type="NCBIfam" id="TIGR00360">
    <property type="entry name" value="ComEC_N-term"/>
    <property type="match status" value="1"/>
</dbReference>
<name>A0A345P3K9_9GAMM</name>
<evidence type="ECO:0000313" key="11">
    <source>
        <dbReference type="Proteomes" id="UP000253940"/>
    </source>
</evidence>
<dbReference type="InterPro" id="IPR025405">
    <property type="entry name" value="DUF4131"/>
</dbReference>
<feature type="transmembrane region" description="Helical" evidence="6">
    <location>
        <begin position="462"/>
        <end position="482"/>
    </location>
</feature>
<dbReference type="Gene3D" id="3.60.15.10">
    <property type="entry name" value="Ribonuclease Z/Hydroxyacylglutathione hydrolase-like"/>
    <property type="match status" value="1"/>
</dbReference>
<dbReference type="Pfam" id="PF03772">
    <property type="entry name" value="Competence"/>
    <property type="match status" value="1"/>
</dbReference>
<feature type="transmembrane region" description="Helical" evidence="6">
    <location>
        <begin position="343"/>
        <end position="361"/>
    </location>
</feature>
<keyword evidence="5 6" id="KW-0472">Membrane</keyword>
<feature type="domain" description="ComEC/Rec2-related protein" evidence="8">
    <location>
        <begin position="236"/>
        <end position="505"/>
    </location>
</feature>
<dbReference type="RefSeq" id="WP_114897978.1">
    <property type="nucleotide sequence ID" value="NZ_CP031222.1"/>
</dbReference>
<sequence length="796" mass="87394">MDEKQAIDVVQLNLFVFILVAFVLGVMTATVYPTASSVWIWSGLLAVPALFLTRYDRKRSLLFCTLSIAATFGFGLGYAQLTLETALDDRLKTPQTIETVVRVIGISDGVDENWRQVVEVIDPLPNIPKRWLLYPKFAISSEQRRPIANLQAGELWRVRVKLTPPHGIASPAAFDQEQWLLTEHVGATGSLESATLTNPEAGGLRLPLDRIDRLREHLRDHLSLLDSPARAVLLALLTGDRALIDPDLRQLYQQAGISHLMAISGPHVVLAALMMAWLIQSILNIRPLLYLKVPRSILLIPVVVTVVVLYALLAGWGVPAQRTVLMVCIASGLALFRKRWSTVYILMIALALTLLLDPLAIYQSGLWLSFVATGILISWVQQPIVVGHRWQRALQHVKGLVKLQTAMFILLIPVTLAFFHQIPVLSILVNLIAIPLIGLLIVPLAFMALFILPVWSGLADAIWILAAWLLEQLHAVLLILPVKVLSLTLTPIGLAALAVVMLIVLMPRGSIPRGLVLPCLAICLLPMWMSRPLFGLQHDAPVRVQVLDVGQGLAVLIQTQNHAMLFDTGAKRAEAREGMGERVVLPALSAAGLFHLNQIMISHPDYEHNGGLAAILAKLPVDHVISSKALLTVPTELCQSGQHWQWDGVDFDVLAPWPDWNVIDDKDRSCVLKITTPSMQNHRASMLLMGDAGFDVESRLIAENAPVAADVLLLGDHGSNQASSEAFINAVAPKLAVYSSGAFSKKYPSDLAIARLKAKNVAVESTVTGGTLTIDLGGQDHFDLSRYRDQYTWLKH</sequence>
<proteinExistence type="predicted"/>
<feature type="domain" description="DUF4131" evidence="9">
    <location>
        <begin position="36"/>
        <end position="195"/>
    </location>
</feature>
<dbReference type="NCBIfam" id="TIGR00361">
    <property type="entry name" value="ComEC_Rec2"/>
    <property type="match status" value="1"/>
</dbReference>
<evidence type="ECO:0000256" key="4">
    <source>
        <dbReference type="ARBA" id="ARBA00022989"/>
    </source>
</evidence>
<gene>
    <name evidence="10" type="ORF">HYN46_02615</name>
</gene>
<feature type="transmembrane region" description="Helical" evidence="6">
    <location>
        <begin position="399"/>
        <end position="419"/>
    </location>
</feature>
<keyword evidence="4 6" id="KW-1133">Transmembrane helix</keyword>
<feature type="transmembrane region" description="Helical" evidence="6">
    <location>
        <begin position="367"/>
        <end position="387"/>
    </location>
</feature>
<dbReference type="InterPro" id="IPR036866">
    <property type="entry name" value="RibonucZ/Hydroxyglut_hydro"/>
</dbReference>
<dbReference type="KEGG" id="mbah:HYN46_02615"/>
<evidence type="ECO:0000259" key="7">
    <source>
        <dbReference type="Pfam" id="PF00753"/>
    </source>
</evidence>
<keyword evidence="2" id="KW-1003">Cell membrane</keyword>
<keyword evidence="11" id="KW-1185">Reference proteome</keyword>
<evidence type="ECO:0000256" key="1">
    <source>
        <dbReference type="ARBA" id="ARBA00004651"/>
    </source>
</evidence>
<dbReference type="InterPro" id="IPR052159">
    <property type="entry name" value="Competence_DNA_uptake"/>
</dbReference>
<dbReference type="PANTHER" id="PTHR30619:SF1">
    <property type="entry name" value="RECOMBINATION PROTEIN 2"/>
    <property type="match status" value="1"/>
</dbReference>
<reference evidence="10 11" key="1">
    <citation type="submission" date="2018-07" db="EMBL/GenBank/DDBJ databases">
        <title>Genome sequencing of Moraxellaceae gen. HYN0046.</title>
        <authorList>
            <person name="Kim M."/>
            <person name="Yi H."/>
        </authorList>
    </citation>
    <scope>NUCLEOTIDE SEQUENCE [LARGE SCALE GENOMIC DNA]</scope>
    <source>
        <strain evidence="10 11">HYN0046</strain>
    </source>
</reference>
<feature type="domain" description="Metallo-beta-lactamase" evidence="7">
    <location>
        <begin position="548"/>
        <end position="629"/>
    </location>
</feature>
<feature type="transmembrane region" description="Helical" evidence="6">
    <location>
        <begin position="38"/>
        <end position="55"/>
    </location>
</feature>
<dbReference type="GO" id="GO:0030420">
    <property type="term" value="P:establishment of competence for transformation"/>
    <property type="evidence" value="ECO:0007669"/>
    <property type="project" value="InterPro"/>
</dbReference>
<feature type="transmembrane region" description="Helical" evidence="6">
    <location>
        <begin position="488"/>
        <end position="507"/>
    </location>
</feature>
<dbReference type="GO" id="GO:0005886">
    <property type="term" value="C:plasma membrane"/>
    <property type="evidence" value="ECO:0007669"/>
    <property type="project" value="UniProtKB-SubCell"/>
</dbReference>
<keyword evidence="3 6" id="KW-0812">Transmembrane</keyword>
<dbReference type="InterPro" id="IPR035681">
    <property type="entry name" value="ComA-like_MBL"/>
</dbReference>
<dbReference type="AlphaFoldDB" id="A0A345P3K9"/>
<feature type="transmembrane region" description="Helical" evidence="6">
    <location>
        <begin position="514"/>
        <end position="534"/>
    </location>
</feature>
<evidence type="ECO:0000256" key="5">
    <source>
        <dbReference type="ARBA" id="ARBA00023136"/>
    </source>
</evidence>
<accession>A0A345P3K9</accession>
<feature type="transmembrane region" description="Helical" evidence="6">
    <location>
        <begin position="12"/>
        <end position="32"/>
    </location>
</feature>
<organism evidence="10 11">
    <name type="scientific">Aquirhabdus parva</name>
    <dbReference type="NCBI Taxonomy" id="2283318"/>
    <lineage>
        <taxon>Bacteria</taxon>
        <taxon>Pseudomonadati</taxon>
        <taxon>Pseudomonadota</taxon>
        <taxon>Gammaproteobacteria</taxon>
        <taxon>Moraxellales</taxon>
        <taxon>Moraxellaceae</taxon>
        <taxon>Aquirhabdus</taxon>
    </lineage>
</organism>
<feature type="transmembrane region" description="Helical" evidence="6">
    <location>
        <begin position="431"/>
        <end position="455"/>
    </location>
</feature>
<dbReference type="InterPro" id="IPR004797">
    <property type="entry name" value="Competence_ComEC/Rec2"/>
</dbReference>